<accession>T0QPW5</accession>
<dbReference type="eggNOG" id="KOG2207">
    <property type="taxonomic scope" value="Eukaryota"/>
</dbReference>
<protein>
    <recommendedName>
        <fullName evidence="2">3'-5' exonuclease domain-containing protein</fullName>
    </recommendedName>
</protein>
<dbReference type="GO" id="GO:0008408">
    <property type="term" value="F:3'-5' exonuclease activity"/>
    <property type="evidence" value="ECO:0007669"/>
    <property type="project" value="InterPro"/>
</dbReference>
<name>T0QPW5_SAPDV</name>
<proteinExistence type="predicted"/>
<dbReference type="PANTHER" id="PTHR47765:SF2">
    <property type="entry name" value="EXONUCLEASE MUT-7 HOMOLOG"/>
    <property type="match status" value="1"/>
</dbReference>
<dbReference type="Proteomes" id="UP000030762">
    <property type="component" value="Unassembled WGS sequence"/>
</dbReference>
<dbReference type="InterPro" id="IPR036397">
    <property type="entry name" value="RNaseH_sf"/>
</dbReference>
<dbReference type="RefSeq" id="XP_008610642.1">
    <property type="nucleotide sequence ID" value="XM_008612420.1"/>
</dbReference>
<dbReference type="OrthoDB" id="47557at2759"/>
<dbReference type="SUPFAM" id="SSF53098">
    <property type="entry name" value="Ribonuclease H-like"/>
    <property type="match status" value="1"/>
</dbReference>
<dbReference type="Gene3D" id="3.30.160.60">
    <property type="entry name" value="Classic Zinc Finger"/>
    <property type="match status" value="1"/>
</dbReference>
<dbReference type="STRING" id="1156394.T0QPW5"/>
<feature type="domain" description="3'-5' exonuclease" evidence="2">
    <location>
        <begin position="72"/>
        <end position="246"/>
    </location>
</feature>
<dbReference type="AlphaFoldDB" id="T0QPW5"/>
<dbReference type="Pfam" id="PF01612">
    <property type="entry name" value="DNA_pol_A_exo1"/>
    <property type="match status" value="1"/>
</dbReference>
<feature type="region of interest" description="Disordered" evidence="1">
    <location>
        <begin position="415"/>
        <end position="457"/>
    </location>
</feature>
<organism evidence="3 4">
    <name type="scientific">Saprolegnia diclina (strain VS20)</name>
    <dbReference type="NCBI Taxonomy" id="1156394"/>
    <lineage>
        <taxon>Eukaryota</taxon>
        <taxon>Sar</taxon>
        <taxon>Stramenopiles</taxon>
        <taxon>Oomycota</taxon>
        <taxon>Saprolegniomycetes</taxon>
        <taxon>Saprolegniales</taxon>
        <taxon>Saprolegniaceae</taxon>
        <taxon>Saprolegnia</taxon>
    </lineage>
</organism>
<evidence type="ECO:0000313" key="4">
    <source>
        <dbReference type="Proteomes" id="UP000030762"/>
    </source>
</evidence>
<evidence type="ECO:0000256" key="1">
    <source>
        <dbReference type="SAM" id="MobiDB-lite"/>
    </source>
</evidence>
<dbReference type="GO" id="GO:0006139">
    <property type="term" value="P:nucleobase-containing compound metabolic process"/>
    <property type="evidence" value="ECO:0007669"/>
    <property type="project" value="InterPro"/>
</dbReference>
<keyword evidence="4" id="KW-1185">Reference proteome</keyword>
<dbReference type="VEuPathDB" id="FungiDB:SDRG_06629"/>
<dbReference type="InterPro" id="IPR052408">
    <property type="entry name" value="Exonuclease_MUT-7-like"/>
</dbReference>
<dbReference type="Gene3D" id="3.30.420.10">
    <property type="entry name" value="Ribonuclease H-like superfamily/Ribonuclease H"/>
    <property type="match status" value="1"/>
</dbReference>
<dbReference type="EMBL" id="JH767149">
    <property type="protein sequence ID" value="EQC35880.1"/>
    <property type="molecule type" value="Genomic_DNA"/>
</dbReference>
<dbReference type="InterPro" id="IPR012337">
    <property type="entry name" value="RNaseH-like_sf"/>
</dbReference>
<dbReference type="InParanoid" id="T0QPW5"/>
<dbReference type="OMA" id="HEAYPKA"/>
<sequence>MAIGWHVGRANLPGRIDRFASQRPSTWSLASMHELLETLLSKQKFVKALATAPPARIPNFDKVVAFVGAGSDLARCHQALRDAVLVGIDTETKPEFKKHSERNPVALLQIATRDAKGHEAVFVLDLIALDVDDYNDMLTELFCAHDIIKMGQGLLGDLKELHEAYPKASCFRKIHSVVEANDLLRVVLEHTCLMSLQKIVYFCLQKKLVKTQQTSNWHRRPLSPAQLMYAALDALVLLWIHDKLLDAIPSPFHMDSIWKTWDLNRKIELPCSKCGACFESDHSLYSHYVACSADSTERNFACPRCPKRFKTDEARRQHAEHCMDTAVPHAVSTAAQVDCYCGRSLVDGKWNAGHPMHYMCASYKQYATLSPETNTYIWNCVDCAKTFESPEKLLYHHGLCATTPATTKVHVRFDESPAPKRKASMDCSSSEEKRRHFQRTASADFTESPEEESLWSEVGKWSCDIEGNDTDTSSY</sequence>
<evidence type="ECO:0000313" key="3">
    <source>
        <dbReference type="EMBL" id="EQC35880.1"/>
    </source>
</evidence>
<evidence type="ECO:0000259" key="2">
    <source>
        <dbReference type="Pfam" id="PF01612"/>
    </source>
</evidence>
<dbReference type="GeneID" id="19947356"/>
<gene>
    <name evidence="3" type="ORF">SDRG_06629</name>
</gene>
<dbReference type="InterPro" id="IPR002562">
    <property type="entry name" value="3'-5'_exonuclease_dom"/>
</dbReference>
<reference evidence="3 4" key="1">
    <citation type="submission" date="2012-04" db="EMBL/GenBank/DDBJ databases">
        <title>The Genome Sequence of Saprolegnia declina VS20.</title>
        <authorList>
            <consortium name="The Broad Institute Genome Sequencing Platform"/>
            <person name="Russ C."/>
            <person name="Nusbaum C."/>
            <person name="Tyler B."/>
            <person name="van West P."/>
            <person name="Dieguez-Uribeondo J."/>
            <person name="de Bruijn I."/>
            <person name="Tripathy S."/>
            <person name="Jiang R."/>
            <person name="Young S.K."/>
            <person name="Zeng Q."/>
            <person name="Gargeya S."/>
            <person name="Fitzgerald M."/>
            <person name="Haas B."/>
            <person name="Abouelleil A."/>
            <person name="Alvarado L."/>
            <person name="Arachchi H.M."/>
            <person name="Berlin A."/>
            <person name="Chapman S.B."/>
            <person name="Goldberg J."/>
            <person name="Griggs A."/>
            <person name="Gujja S."/>
            <person name="Hansen M."/>
            <person name="Howarth C."/>
            <person name="Imamovic A."/>
            <person name="Larimer J."/>
            <person name="McCowen C."/>
            <person name="Montmayeur A."/>
            <person name="Murphy C."/>
            <person name="Neiman D."/>
            <person name="Pearson M."/>
            <person name="Priest M."/>
            <person name="Roberts A."/>
            <person name="Saif S."/>
            <person name="Shea T."/>
            <person name="Sisk P."/>
            <person name="Sykes S."/>
            <person name="Wortman J."/>
            <person name="Nusbaum C."/>
            <person name="Birren B."/>
        </authorList>
    </citation>
    <scope>NUCLEOTIDE SEQUENCE [LARGE SCALE GENOMIC DNA]</scope>
    <source>
        <strain evidence="3 4">VS20</strain>
    </source>
</reference>
<dbReference type="GO" id="GO:0003676">
    <property type="term" value="F:nucleic acid binding"/>
    <property type="evidence" value="ECO:0007669"/>
    <property type="project" value="InterPro"/>
</dbReference>
<dbReference type="PANTHER" id="PTHR47765">
    <property type="entry name" value="3'-5' EXONUCLEASE DOMAIN-CONTAINING PROTEIN"/>
    <property type="match status" value="1"/>
</dbReference>